<dbReference type="InterPro" id="IPR036873">
    <property type="entry name" value="Rhodanese-like_dom_sf"/>
</dbReference>
<feature type="domain" description="Rhodanese" evidence="1">
    <location>
        <begin position="39"/>
        <end position="137"/>
    </location>
</feature>
<dbReference type="PANTHER" id="PTHR45431">
    <property type="entry name" value="RHODANESE-LIKE DOMAIN-CONTAINING PROTEIN 15, CHLOROPLASTIC"/>
    <property type="match status" value="1"/>
</dbReference>
<dbReference type="AlphaFoldDB" id="A0A7Y6DVF8"/>
<dbReference type="SMART" id="SM00450">
    <property type="entry name" value="RHOD"/>
    <property type="match status" value="1"/>
</dbReference>
<dbReference type="GO" id="GO:0016740">
    <property type="term" value="F:transferase activity"/>
    <property type="evidence" value="ECO:0007669"/>
    <property type="project" value="UniProtKB-KW"/>
</dbReference>
<comment type="caution">
    <text evidence="2">The sequence shown here is derived from an EMBL/GenBank/DDBJ whole genome shotgun (WGS) entry which is preliminary data.</text>
</comment>
<dbReference type="InterPro" id="IPR001763">
    <property type="entry name" value="Rhodanese-like_dom"/>
</dbReference>
<proteinExistence type="predicted"/>
<dbReference type="Proteomes" id="UP000565724">
    <property type="component" value="Unassembled WGS sequence"/>
</dbReference>
<sequence>MTTTSDTSSRPGAPAEHLSLEEAAALAPVVSPAQAAELVAEGAFLVDVRSEAGRSRTGAIPGATVGDRYAIDEEFDLTAATRHAPVVSLDTPIVVVCGSVRGSGPVAAELRAKGFTHVVHVEGGFPAWKDAGLPAEAPVG</sequence>
<name>A0A7Y6DVF8_9CELL</name>
<dbReference type="SUPFAM" id="SSF52821">
    <property type="entry name" value="Rhodanese/Cell cycle control phosphatase"/>
    <property type="match status" value="1"/>
</dbReference>
<dbReference type="PROSITE" id="PS50206">
    <property type="entry name" value="RHODANESE_3"/>
    <property type="match status" value="1"/>
</dbReference>
<keyword evidence="2" id="KW-0808">Transferase</keyword>
<dbReference type="PANTHER" id="PTHR45431:SF3">
    <property type="entry name" value="RHODANESE-LIKE DOMAIN-CONTAINING PROTEIN 15, CHLOROPLASTIC"/>
    <property type="match status" value="1"/>
</dbReference>
<dbReference type="Gene3D" id="3.40.250.10">
    <property type="entry name" value="Rhodanese-like domain"/>
    <property type="match status" value="1"/>
</dbReference>
<evidence type="ECO:0000259" key="1">
    <source>
        <dbReference type="PROSITE" id="PS50206"/>
    </source>
</evidence>
<keyword evidence="3" id="KW-1185">Reference proteome</keyword>
<organism evidence="2 3">
    <name type="scientific">Cellulomonas humilata</name>
    <dbReference type="NCBI Taxonomy" id="144055"/>
    <lineage>
        <taxon>Bacteria</taxon>
        <taxon>Bacillati</taxon>
        <taxon>Actinomycetota</taxon>
        <taxon>Actinomycetes</taxon>
        <taxon>Micrococcales</taxon>
        <taxon>Cellulomonadaceae</taxon>
        <taxon>Cellulomonas</taxon>
    </lineage>
</organism>
<evidence type="ECO:0000313" key="3">
    <source>
        <dbReference type="Proteomes" id="UP000565724"/>
    </source>
</evidence>
<dbReference type="CDD" id="cd00158">
    <property type="entry name" value="RHOD"/>
    <property type="match status" value="1"/>
</dbReference>
<dbReference type="Pfam" id="PF00581">
    <property type="entry name" value="Rhodanese"/>
    <property type="match status" value="1"/>
</dbReference>
<reference evidence="2 3" key="1">
    <citation type="submission" date="2020-05" db="EMBL/GenBank/DDBJ databases">
        <title>Genome Sequencing of Type Strains.</title>
        <authorList>
            <person name="Lemaire J.F."/>
            <person name="Inderbitzin P."/>
            <person name="Gregorio O.A."/>
            <person name="Collins S.B."/>
            <person name="Wespe N."/>
            <person name="Knight-Connoni V."/>
        </authorList>
    </citation>
    <scope>NUCLEOTIDE SEQUENCE [LARGE SCALE GENOMIC DNA]</scope>
    <source>
        <strain evidence="2 3">ATCC 25174</strain>
    </source>
</reference>
<dbReference type="EMBL" id="JABMCI010000048">
    <property type="protein sequence ID" value="NUU16401.1"/>
    <property type="molecule type" value="Genomic_DNA"/>
</dbReference>
<accession>A0A7Y6DVF8</accession>
<protein>
    <submittedName>
        <fullName evidence="2">Sulfurtransferase</fullName>
    </submittedName>
</protein>
<evidence type="ECO:0000313" key="2">
    <source>
        <dbReference type="EMBL" id="NUU16401.1"/>
    </source>
</evidence>
<dbReference type="InterPro" id="IPR052367">
    <property type="entry name" value="Thiosulfate_ST/Rhodanese-like"/>
</dbReference>
<gene>
    <name evidence="2" type="ORF">HP550_03960</name>
</gene>
<dbReference type="RefSeq" id="WP_175346302.1">
    <property type="nucleotide sequence ID" value="NZ_JABMCI010000048.1"/>
</dbReference>